<sequence>MERWFSEQVDQTFTTFGYSHLVMLAIYVVVSLLIFIRHDTWKQSNFSHNLIRISLLSLLILSEISYQTWSIIHGVWGDGSHLPLHLCGIASLLGVLALITYHPKLIKITYFIGLFPAAIAMVTPDLPHDYQHYRFWKFFVHHMAISWTSLFLIVATSVKITRKDLLESFFYLVLYSFFIIGFNRFFQTNYLYLEGPPIVGTPLDWMGEGLSYYFTLLFLTFFVFSMMYLLYKLIRKYT</sequence>
<feature type="transmembrane region" description="Helical" evidence="1">
    <location>
        <begin position="55"/>
        <end position="76"/>
    </location>
</feature>
<reference evidence="3" key="1">
    <citation type="submission" date="2016-10" db="EMBL/GenBank/DDBJ databases">
        <authorList>
            <person name="Varghese N."/>
            <person name="Submissions S."/>
        </authorList>
    </citation>
    <scope>NUCLEOTIDE SEQUENCE [LARGE SCALE GENOMIC DNA]</scope>
    <source>
        <strain evidence="3">CGMCC 1.3704</strain>
    </source>
</reference>
<keyword evidence="1" id="KW-0472">Membrane</keyword>
<accession>A0A1I4AV31</accession>
<evidence type="ECO:0000313" key="3">
    <source>
        <dbReference type="Proteomes" id="UP000183557"/>
    </source>
</evidence>
<feature type="transmembrane region" description="Helical" evidence="1">
    <location>
        <begin position="138"/>
        <end position="158"/>
    </location>
</feature>
<feature type="transmembrane region" description="Helical" evidence="1">
    <location>
        <begin position="108"/>
        <end position="126"/>
    </location>
</feature>
<evidence type="ECO:0000256" key="1">
    <source>
        <dbReference type="SAM" id="Phobius"/>
    </source>
</evidence>
<name>A0A1I4AV31_HALDA</name>
<proteinExistence type="predicted"/>
<keyword evidence="1" id="KW-0812">Transmembrane</keyword>
<feature type="transmembrane region" description="Helical" evidence="1">
    <location>
        <begin position="212"/>
        <end position="231"/>
    </location>
</feature>
<feature type="transmembrane region" description="Helical" evidence="1">
    <location>
        <begin position="16"/>
        <end position="35"/>
    </location>
</feature>
<dbReference type="Proteomes" id="UP000183557">
    <property type="component" value="Unassembled WGS sequence"/>
</dbReference>
<keyword evidence="3" id="KW-1185">Reference proteome</keyword>
<dbReference type="Pfam" id="PF14808">
    <property type="entry name" value="TMEM164"/>
    <property type="match status" value="1"/>
</dbReference>
<dbReference type="InterPro" id="IPR011737">
    <property type="entry name" value="CHP02206_TP0381"/>
</dbReference>
<feature type="transmembrane region" description="Helical" evidence="1">
    <location>
        <begin position="170"/>
        <end position="192"/>
    </location>
</feature>
<dbReference type="RefSeq" id="WP_075038373.1">
    <property type="nucleotide sequence ID" value="NZ_FOSB01000022.1"/>
</dbReference>
<keyword evidence="1" id="KW-1133">Transmembrane helix</keyword>
<dbReference type="OrthoDB" id="9813172at2"/>
<organism evidence="2 3">
    <name type="scientific">Halobacillus dabanensis</name>
    <dbReference type="NCBI Taxonomy" id="240302"/>
    <lineage>
        <taxon>Bacteria</taxon>
        <taxon>Bacillati</taxon>
        <taxon>Bacillota</taxon>
        <taxon>Bacilli</taxon>
        <taxon>Bacillales</taxon>
        <taxon>Bacillaceae</taxon>
        <taxon>Halobacillus</taxon>
    </lineage>
</organism>
<dbReference type="NCBIfam" id="TIGR02206">
    <property type="entry name" value="intg_mem_TP0381"/>
    <property type="match status" value="1"/>
</dbReference>
<evidence type="ECO:0000313" key="2">
    <source>
        <dbReference type="EMBL" id="SFK60412.1"/>
    </source>
</evidence>
<dbReference type="AlphaFoldDB" id="A0A1I4AV31"/>
<feature type="transmembrane region" description="Helical" evidence="1">
    <location>
        <begin position="82"/>
        <end position="101"/>
    </location>
</feature>
<dbReference type="EMBL" id="FOSB01000022">
    <property type="protein sequence ID" value="SFK60412.1"/>
    <property type="molecule type" value="Genomic_DNA"/>
</dbReference>
<gene>
    <name evidence="2" type="ORF">SAMN04487936_1221</name>
</gene>
<protein>
    <submittedName>
        <fullName evidence="2">Conserved hypothetical integral membrane protein TIGR02206</fullName>
    </submittedName>
</protein>